<proteinExistence type="predicted"/>
<dbReference type="Proteomes" id="UP000218811">
    <property type="component" value="Unassembled WGS sequence"/>
</dbReference>
<evidence type="ECO:0000313" key="3">
    <source>
        <dbReference type="Proteomes" id="UP000218811"/>
    </source>
</evidence>
<keyword evidence="1" id="KW-0469">Meiosis</keyword>
<dbReference type="PANTHER" id="PTHR40375:SF2">
    <property type="entry name" value="SPORULATION-SPECIFIC PROTEIN 22"/>
    <property type="match status" value="1"/>
</dbReference>
<dbReference type="OMA" id="KLSRWIR"/>
<evidence type="ECO:0000256" key="1">
    <source>
        <dbReference type="ARBA" id="ARBA00023254"/>
    </source>
</evidence>
<dbReference type="EMBL" id="KB467831">
    <property type="protein sequence ID" value="PCH33182.1"/>
    <property type="molecule type" value="Genomic_DNA"/>
</dbReference>
<dbReference type="Pfam" id="PF08631">
    <property type="entry name" value="SPO22"/>
    <property type="match status" value="1"/>
</dbReference>
<gene>
    <name evidence="2" type="ORF">WOLCODRAFT_93070</name>
</gene>
<sequence>MRSIARILCTATSSIRADALISVKQKLGDSRRSSRVSICAELYQLASLAESFSQQRPRSNKDWVHQADTLDREGVNLWNASAMSRDADEDTRSVNAALKLAGFRLVEAGLENKPAIDNRFSTALIHVLQLASKAGASMSAIGRHDLAGSVLACAAKREEALRKAEDPDQLHAQARARAVIIYYSSRMEAAWKEGNSGVAEFMLQKVLESDCLVQTVPRDRELLAAKLLEIGKSLLKNTPQDKYDTTRAQRACDSVKWLQKAFAIVEQLQDSTEGDLRRSILRSLARAYFLSSSEDPENLVRAEASLNELISSIDDSEHTPNEFQQLRWMRIAILKRRKAPHSVFLEAFQSIVDHMVLSETSITDILQELRTLNSDHGLVTAVHQRCLERVLGASNHVHLDRLLLSLIYHCSKNVDHSRAMQDIATAFDCLANANLELSKISATACLTLLWQYGNHQFQVKRWMEAADWFMAGAHEIFASIASSSHSKCLRKAALCHIQQKDFARAAATIRRCSTDEAATHYVRLLTAVHQGLEDEAVNAVQAMVIAADFNKKMLMLATRLANEADMKKLLLSVLEALLRTMKTRGDGSELNGEAITLIRCIIRLVLQLMAEPGSNRAVLIRVLIGHFNAARTLITELSARANVTVVFKDVSWLWRTAYNRAIQGCSEWTESEEYVSELFDVARQLLEAYRDSALADVDVEIHVHIINASFAAVAGKVFTMRQRYSQHQHGQFEPQLRTLSEDLTACKKRIQSIIDNAKLLDSDDTSRAVSFIHVLRVFESEILCHLKMWRQLLDVIQETTSASDALAVSTFEAITDILWVEKDCPVEVLFTALEAILHASLDRSSISIEKFSRWLRAICTMLLSRNTAADRLKAIGYVEQAAHVLEDRSAEGEPEVYPQDERLWLLGTSYNTGIECLHASLLDEAKRWFEASTTICRFVPDGDNRAAKVQKFLFACLHLSLIALEDIRNILAIAGALLFFLDPIKISYSV</sequence>
<keyword evidence="3" id="KW-1185">Reference proteome</keyword>
<dbReference type="AlphaFoldDB" id="A0A2H3IT65"/>
<dbReference type="GO" id="GO:0051321">
    <property type="term" value="P:meiotic cell cycle"/>
    <property type="evidence" value="ECO:0007669"/>
    <property type="project" value="UniProtKB-KW"/>
</dbReference>
<evidence type="ECO:0008006" key="4">
    <source>
        <dbReference type="Google" id="ProtNLM"/>
    </source>
</evidence>
<organism evidence="2 3">
    <name type="scientific">Wolfiporia cocos (strain MD-104)</name>
    <name type="common">Brown rot fungus</name>
    <dbReference type="NCBI Taxonomy" id="742152"/>
    <lineage>
        <taxon>Eukaryota</taxon>
        <taxon>Fungi</taxon>
        <taxon>Dikarya</taxon>
        <taxon>Basidiomycota</taxon>
        <taxon>Agaricomycotina</taxon>
        <taxon>Agaricomycetes</taxon>
        <taxon>Polyporales</taxon>
        <taxon>Phaeolaceae</taxon>
        <taxon>Wolfiporia</taxon>
    </lineage>
</organism>
<dbReference type="InterPro" id="IPR039057">
    <property type="entry name" value="Spo22/ZIP4"/>
</dbReference>
<protein>
    <recommendedName>
        <fullName evidence="4">Protein ZIP4 homolog</fullName>
    </recommendedName>
</protein>
<name>A0A2H3IT65_WOLCO</name>
<dbReference type="InterPro" id="IPR013940">
    <property type="entry name" value="Spo22/ZIP4/TEX11"/>
</dbReference>
<reference evidence="2 3" key="1">
    <citation type="journal article" date="2012" name="Science">
        <title>The Paleozoic origin of enzymatic lignin decomposition reconstructed from 31 fungal genomes.</title>
        <authorList>
            <person name="Floudas D."/>
            <person name="Binder M."/>
            <person name="Riley R."/>
            <person name="Barry K."/>
            <person name="Blanchette R.A."/>
            <person name="Henrissat B."/>
            <person name="Martinez A.T."/>
            <person name="Otillar R."/>
            <person name="Spatafora J.W."/>
            <person name="Yadav J.S."/>
            <person name="Aerts A."/>
            <person name="Benoit I."/>
            <person name="Boyd A."/>
            <person name="Carlson A."/>
            <person name="Copeland A."/>
            <person name="Coutinho P.M."/>
            <person name="de Vries R.P."/>
            <person name="Ferreira P."/>
            <person name="Findley K."/>
            <person name="Foster B."/>
            <person name="Gaskell J."/>
            <person name="Glotzer D."/>
            <person name="Gorecki P."/>
            <person name="Heitman J."/>
            <person name="Hesse C."/>
            <person name="Hori C."/>
            <person name="Igarashi K."/>
            <person name="Jurgens J.A."/>
            <person name="Kallen N."/>
            <person name="Kersten P."/>
            <person name="Kohler A."/>
            <person name="Kuees U."/>
            <person name="Kumar T.K.A."/>
            <person name="Kuo A."/>
            <person name="LaButti K."/>
            <person name="Larrondo L.F."/>
            <person name="Lindquist E."/>
            <person name="Ling A."/>
            <person name="Lombard V."/>
            <person name="Lucas S."/>
            <person name="Lundell T."/>
            <person name="Martin R."/>
            <person name="McLaughlin D.J."/>
            <person name="Morgenstern I."/>
            <person name="Morin E."/>
            <person name="Murat C."/>
            <person name="Nagy L.G."/>
            <person name="Nolan M."/>
            <person name="Ohm R.A."/>
            <person name="Patyshakuliyeva A."/>
            <person name="Rokas A."/>
            <person name="Ruiz-Duenas F.J."/>
            <person name="Sabat G."/>
            <person name="Salamov A."/>
            <person name="Samejima M."/>
            <person name="Schmutz J."/>
            <person name="Slot J.C."/>
            <person name="St John F."/>
            <person name="Stenlid J."/>
            <person name="Sun H."/>
            <person name="Sun S."/>
            <person name="Syed K."/>
            <person name="Tsang A."/>
            <person name="Wiebenga A."/>
            <person name="Young D."/>
            <person name="Pisabarro A."/>
            <person name="Eastwood D.C."/>
            <person name="Martin F."/>
            <person name="Cullen D."/>
            <person name="Grigoriev I.V."/>
            <person name="Hibbett D.S."/>
        </authorList>
    </citation>
    <scope>NUCLEOTIDE SEQUENCE [LARGE SCALE GENOMIC DNA]</scope>
    <source>
        <strain evidence="2 3">MD-104</strain>
    </source>
</reference>
<accession>A0A2H3IT65</accession>
<dbReference type="PANTHER" id="PTHR40375">
    <property type="entry name" value="SPORULATION-SPECIFIC PROTEIN 22"/>
    <property type="match status" value="1"/>
</dbReference>
<evidence type="ECO:0000313" key="2">
    <source>
        <dbReference type="EMBL" id="PCH33182.1"/>
    </source>
</evidence>
<dbReference type="GO" id="GO:0090173">
    <property type="term" value="P:regulation of synaptonemal complex assembly"/>
    <property type="evidence" value="ECO:0007669"/>
    <property type="project" value="InterPro"/>
</dbReference>
<dbReference type="OrthoDB" id="65716at2759"/>